<dbReference type="InterPro" id="IPR006311">
    <property type="entry name" value="TAT_signal"/>
</dbReference>
<dbReference type="Gene3D" id="3.90.660.10">
    <property type="match status" value="1"/>
</dbReference>
<gene>
    <name evidence="2" type="ORF">AWC23_07450</name>
</gene>
<dbReference type="InterPro" id="IPR036188">
    <property type="entry name" value="FAD/NAD-bd_sf"/>
</dbReference>
<name>A0AAJ3TW64_9MYCO</name>
<dbReference type="AlphaFoldDB" id="A0AAJ3TW64"/>
<dbReference type="InterPro" id="IPR050281">
    <property type="entry name" value="Flavin_monoamine_oxidase"/>
</dbReference>
<dbReference type="Pfam" id="PF01593">
    <property type="entry name" value="Amino_oxidase"/>
    <property type="match status" value="1"/>
</dbReference>
<dbReference type="PRINTS" id="PR00420">
    <property type="entry name" value="RNGMNOXGNASE"/>
</dbReference>
<organism evidence="2 3">
    <name type="scientific">Mycobacterium saskatchewanense</name>
    <dbReference type="NCBI Taxonomy" id="220927"/>
    <lineage>
        <taxon>Bacteria</taxon>
        <taxon>Bacillati</taxon>
        <taxon>Actinomycetota</taxon>
        <taxon>Actinomycetes</taxon>
        <taxon>Mycobacteriales</taxon>
        <taxon>Mycobacteriaceae</taxon>
        <taxon>Mycobacterium</taxon>
        <taxon>Mycobacterium simiae complex</taxon>
    </lineage>
</organism>
<feature type="domain" description="Amine oxidase" evidence="1">
    <location>
        <begin position="44"/>
        <end position="445"/>
    </location>
</feature>
<comment type="caution">
    <text evidence="2">The sequence shown here is derived from an EMBL/GenBank/DDBJ whole genome shotgun (WGS) entry which is preliminary data.</text>
</comment>
<evidence type="ECO:0000313" key="3">
    <source>
        <dbReference type="Proteomes" id="UP000193387"/>
    </source>
</evidence>
<dbReference type="PANTHER" id="PTHR10742">
    <property type="entry name" value="FLAVIN MONOAMINE OXIDASE"/>
    <property type="match status" value="1"/>
</dbReference>
<dbReference type="Proteomes" id="UP000193387">
    <property type="component" value="Unassembled WGS sequence"/>
</dbReference>
<reference evidence="2 3" key="1">
    <citation type="submission" date="2016-01" db="EMBL/GenBank/DDBJ databases">
        <title>The new phylogeny of the genus Mycobacterium.</title>
        <authorList>
            <person name="Tarcisio F."/>
            <person name="Conor M."/>
            <person name="Antonella G."/>
            <person name="Elisabetta G."/>
            <person name="Giulia F.S."/>
            <person name="Sara T."/>
            <person name="Anna F."/>
            <person name="Clotilde B."/>
            <person name="Roberto B."/>
            <person name="Veronica D.S."/>
            <person name="Fabio R."/>
            <person name="Monica P."/>
            <person name="Olivier J."/>
            <person name="Enrico T."/>
            <person name="Nicola S."/>
        </authorList>
    </citation>
    <scope>NUCLEOTIDE SEQUENCE [LARGE SCALE GENOMIC DNA]</scope>
    <source>
        <strain evidence="2 3">DSM 44616</strain>
    </source>
</reference>
<dbReference type="SUPFAM" id="SSF54373">
    <property type="entry name" value="FAD-linked reductases, C-terminal domain"/>
    <property type="match status" value="1"/>
</dbReference>
<sequence length="450" mass="47821">MSPMSRRAFLAATTSAVGGGLEGACTPNRPAPDSKSVLVVGAGMAGLSAARSLADAGWPVRVIEARDRIGGRVHTDRAWGVPLDMGASWIHGAAGNPLVELANKAHARLVPTDYYGWAQLAVDPRLPPLDYDKKTWRRFVERARDQVDDGSLAAAVNAAAAADRLSDYDRAQLAFYVATEIEDEYAASADQLSALTFDQGTYTAGDQDVITSGYDALPKLLADGLHVVLNSPVTAIVRRDDSVTVRTAGRSFEGPAAIVTIPLGVLKTGAVTFDPPLPDAQARAVNALGFGVLSKSYFRLNRRTWEAENAFYEYLGPEPGLWSQWFALPVAAGPIMLAFNAGDRGRSVETSSQQDLMTSALPVIRQLFGADVSPVEVRTSGWAADPYARGSYSFHAPGSGLDDRRRLQEPIGDRLFLAGEAIGVDNPATVTGAVASGRHAAGEVMRRLSG</sequence>
<dbReference type="InterPro" id="IPR002937">
    <property type="entry name" value="Amino_oxidase"/>
</dbReference>
<dbReference type="GO" id="GO:0016491">
    <property type="term" value="F:oxidoreductase activity"/>
    <property type="evidence" value="ECO:0007669"/>
    <property type="project" value="InterPro"/>
</dbReference>
<evidence type="ECO:0000313" key="2">
    <source>
        <dbReference type="EMBL" id="ORW73250.1"/>
    </source>
</evidence>
<protein>
    <submittedName>
        <fullName evidence="2">Monoamine oxidase</fullName>
    </submittedName>
</protein>
<proteinExistence type="predicted"/>
<dbReference type="EMBL" id="LQPR01000019">
    <property type="protein sequence ID" value="ORW73250.1"/>
    <property type="molecule type" value="Genomic_DNA"/>
</dbReference>
<keyword evidence="3" id="KW-1185">Reference proteome</keyword>
<dbReference type="PROSITE" id="PS51318">
    <property type="entry name" value="TAT"/>
    <property type="match status" value="1"/>
</dbReference>
<dbReference type="SUPFAM" id="SSF51905">
    <property type="entry name" value="FAD/NAD(P)-binding domain"/>
    <property type="match status" value="1"/>
</dbReference>
<dbReference type="PANTHER" id="PTHR10742:SF410">
    <property type="entry name" value="LYSINE-SPECIFIC HISTONE DEMETHYLASE 2"/>
    <property type="match status" value="1"/>
</dbReference>
<evidence type="ECO:0000259" key="1">
    <source>
        <dbReference type="Pfam" id="PF01593"/>
    </source>
</evidence>
<accession>A0AAJ3TW64</accession>
<dbReference type="Gene3D" id="3.50.50.60">
    <property type="entry name" value="FAD/NAD(P)-binding domain"/>
    <property type="match status" value="1"/>
</dbReference>